<evidence type="ECO:0000256" key="1">
    <source>
        <dbReference type="ARBA" id="ARBA00022598"/>
    </source>
</evidence>
<accession>D8M7E4</accession>
<dbReference type="GO" id="GO:0016020">
    <property type="term" value="C:membrane"/>
    <property type="evidence" value="ECO:0007669"/>
    <property type="project" value="TreeGrafter"/>
</dbReference>
<dbReference type="InterPro" id="IPR000873">
    <property type="entry name" value="AMP-dep_synth/lig_dom"/>
</dbReference>
<evidence type="ECO:0000313" key="5">
    <source>
        <dbReference type="EMBL" id="CBK23983.2"/>
    </source>
</evidence>
<reference evidence="5" key="1">
    <citation type="submission" date="2010-02" db="EMBL/GenBank/DDBJ databases">
        <title>Sequencing and annotation of the Blastocystis hominis genome.</title>
        <authorList>
            <person name="Wincker P."/>
        </authorList>
    </citation>
    <scope>NUCLEOTIDE SEQUENCE</scope>
    <source>
        <strain evidence="5">Singapore isolate B</strain>
    </source>
</reference>
<dbReference type="Gene3D" id="3.40.50.12780">
    <property type="entry name" value="N-terminal domain of ligase-like"/>
    <property type="match status" value="1"/>
</dbReference>
<dbReference type="RefSeq" id="XP_012898031.1">
    <property type="nucleotide sequence ID" value="XM_013042577.1"/>
</dbReference>
<dbReference type="SUPFAM" id="SSF56801">
    <property type="entry name" value="Acetyl-CoA synthetase-like"/>
    <property type="match status" value="1"/>
</dbReference>
<dbReference type="PANTHER" id="PTHR43272:SF32">
    <property type="entry name" value="AMP-DEPENDENT SYNTHETASE_LIGASE DOMAIN-CONTAINING PROTEIN"/>
    <property type="match status" value="1"/>
</dbReference>
<keyword evidence="2" id="KW-0276">Fatty acid metabolism</keyword>
<feature type="domain" description="AMP-dependent synthetase/ligase" evidence="4">
    <location>
        <begin position="44"/>
        <end position="460"/>
    </location>
</feature>
<dbReference type="InterPro" id="IPR020845">
    <property type="entry name" value="AMP-binding_CS"/>
</dbReference>
<dbReference type="Pfam" id="PF23562">
    <property type="entry name" value="AMP-binding_C_3"/>
    <property type="match status" value="1"/>
</dbReference>
<evidence type="ECO:0000313" key="6">
    <source>
        <dbReference type="Proteomes" id="UP000008312"/>
    </source>
</evidence>
<sequence>MSTTLPDSHRAVNKKDIIEIRRNTSCKVNPEPTTIPKAFKKACCTEWPTTLAIVSKDGVEYTYADYYKNAMAFAKSAYKIGLAYKDGVGIIGFNSPEYHFALHGTWLAGGVTAGIYTTNNEEATKYVLEHSESVICVCQSGKQLTKLLSIRDKLPLLKAIVVYWQEEELPTVPDDAYARVYKWEDFVKLGDDVPESAIEERVEMTQPGSCATLIYTSGTTGDPKGVMCSHDSCTYNCHVIGDTIGLEGNERLVGYLPLNHVAAQYVDAMIFMYHPVTVYMAKPDALRGSLTETLQKAKPTVFVAVPRVYEKMVEGIKAVGAKSGFIKQKISAWARDIGYRTAMTRQYGCTVYKPWGYTLAKALVFNTVRTKLGFDQCRTLVVSAAPVTEETLRFFAAFDMPIYDLLGQSEGTAPICTCSPVQQRWKIGTVGLPLPGVEVRVDPQNNEIMYRGRNVMMGYLKNPNETMRTLDADGWLHTGDQGKKDDDGFLKVTGRLKELIVTAGGENISPVIIENKIMELTPIISCCVAIGDKRKFVSLLICIRCQLNAEGESNHQLTHDVVAFLKTIGSEAKTIEDAMADPKVKEYLDGVVQQYNKVAVSRAQEIRKWCIIPEEFTIGKGELTATMKLRRAVVQQHYAKEIESMYV</sequence>
<dbReference type="InterPro" id="IPR042099">
    <property type="entry name" value="ANL_N_sf"/>
</dbReference>
<dbReference type="GO" id="GO:0004467">
    <property type="term" value="F:long-chain fatty acid-CoA ligase activity"/>
    <property type="evidence" value="ECO:0007669"/>
    <property type="project" value="TreeGrafter"/>
</dbReference>
<protein>
    <recommendedName>
        <fullName evidence="4">AMP-dependent synthetase/ligase domain-containing protein</fullName>
    </recommendedName>
</protein>
<dbReference type="EMBL" id="FN668672">
    <property type="protein sequence ID" value="CBK23983.2"/>
    <property type="molecule type" value="Genomic_DNA"/>
</dbReference>
<evidence type="ECO:0000256" key="3">
    <source>
        <dbReference type="ARBA" id="ARBA00023098"/>
    </source>
</evidence>
<dbReference type="PANTHER" id="PTHR43272">
    <property type="entry name" value="LONG-CHAIN-FATTY-ACID--COA LIGASE"/>
    <property type="match status" value="1"/>
</dbReference>
<organism evidence="5">
    <name type="scientific">Blastocystis hominis</name>
    <dbReference type="NCBI Taxonomy" id="12968"/>
    <lineage>
        <taxon>Eukaryota</taxon>
        <taxon>Sar</taxon>
        <taxon>Stramenopiles</taxon>
        <taxon>Bigyra</taxon>
        <taxon>Opalozoa</taxon>
        <taxon>Opalinata</taxon>
        <taxon>Blastocystidae</taxon>
        <taxon>Blastocystis</taxon>
    </lineage>
</organism>
<keyword evidence="6" id="KW-1185">Reference proteome</keyword>
<name>D8M7E4_BLAHO</name>
<dbReference type="OrthoDB" id="3633556at2759"/>
<keyword evidence="3" id="KW-0443">Lipid metabolism</keyword>
<gene>
    <name evidence="5" type="ORF">GSBLH_T00003784001</name>
</gene>
<proteinExistence type="predicted"/>
<dbReference type="OMA" id="ETCAYVC"/>
<dbReference type="Pfam" id="PF00501">
    <property type="entry name" value="AMP-binding"/>
    <property type="match status" value="1"/>
</dbReference>
<evidence type="ECO:0000259" key="4">
    <source>
        <dbReference type="Pfam" id="PF00501"/>
    </source>
</evidence>
<dbReference type="InParanoid" id="D8M7E4"/>
<evidence type="ECO:0000256" key="2">
    <source>
        <dbReference type="ARBA" id="ARBA00022832"/>
    </source>
</evidence>
<dbReference type="GeneID" id="24920847"/>
<dbReference type="GO" id="GO:0005783">
    <property type="term" value="C:endoplasmic reticulum"/>
    <property type="evidence" value="ECO:0007669"/>
    <property type="project" value="TreeGrafter"/>
</dbReference>
<dbReference type="AlphaFoldDB" id="D8M7E4"/>
<dbReference type="Proteomes" id="UP000008312">
    <property type="component" value="Unassembled WGS sequence"/>
</dbReference>
<dbReference type="PROSITE" id="PS00455">
    <property type="entry name" value="AMP_BINDING"/>
    <property type="match status" value="1"/>
</dbReference>
<keyword evidence="1" id="KW-0436">Ligase</keyword>